<evidence type="ECO:0000313" key="3">
    <source>
        <dbReference type="Proteomes" id="UP000789342"/>
    </source>
</evidence>
<feature type="compositionally biased region" description="Polar residues" evidence="1">
    <location>
        <begin position="72"/>
        <end position="89"/>
    </location>
</feature>
<feature type="region of interest" description="Disordered" evidence="1">
    <location>
        <begin position="56"/>
        <end position="89"/>
    </location>
</feature>
<name>A0A9N9D1A5_9GLOM</name>
<sequence>MLDLKDLKNHFTFLKTDFFAVVLVLVSQKRAFTLLDRLLKCTLMLDHLFEENMSSAAVRPKGGRRQDGGYQTFPNSNQNRTSKNKWNNN</sequence>
<accession>A0A9N9D1A5</accession>
<protein>
    <submittedName>
        <fullName evidence="2">10144_t:CDS:1</fullName>
    </submittedName>
</protein>
<feature type="non-terminal residue" evidence="2">
    <location>
        <position position="89"/>
    </location>
</feature>
<dbReference type="Proteomes" id="UP000789342">
    <property type="component" value="Unassembled WGS sequence"/>
</dbReference>
<organism evidence="2 3">
    <name type="scientific">Acaulospora morrowiae</name>
    <dbReference type="NCBI Taxonomy" id="94023"/>
    <lineage>
        <taxon>Eukaryota</taxon>
        <taxon>Fungi</taxon>
        <taxon>Fungi incertae sedis</taxon>
        <taxon>Mucoromycota</taxon>
        <taxon>Glomeromycotina</taxon>
        <taxon>Glomeromycetes</taxon>
        <taxon>Diversisporales</taxon>
        <taxon>Acaulosporaceae</taxon>
        <taxon>Acaulospora</taxon>
    </lineage>
</organism>
<proteinExistence type="predicted"/>
<keyword evidence="3" id="KW-1185">Reference proteome</keyword>
<comment type="caution">
    <text evidence="2">The sequence shown here is derived from an EMBL/GenBank/DDBJ whole genome shotgun (WGS) entry which is preliminary data.</text>
</comment>
<evidence type="ECO:0000313" key="2">
    <source>
        <dbReference type="EMBL" id="CAG8619590.1"/>
    </source>
</evidence>
<gene>
    <name evidence="2" type="ORF">AMORRO_LOCUS8598</name>
</gene>
<dbReference type="AlphaFoldDB" id="A0A9N9D1A5"/>
<evidence type="ECO:0000256" key="1">
    <source>
        <dbReference type="SAM" id="MobiDB-lite"/>
    </source>
</evidence>
<dbReference type="EMBL" id="CAJVPV010007493">
    <property type="protein sequence ID" value="CAG8619590.1"/>
    <property type="molecule type" value="Genomic_DNA"/>
</dbReference>
<reference evidence="2" key="1">
    <citation type="submission" date="2021-06" db="EMBL/GenBank/DDBJ databases">
        <authorList>
            <person name="Kallberg Y."/>
            <person name="Tangrot J."/>
            <person name="Rosling A."/>
        </authorList>
    </citation>
    <scope>NUCLEOTIDE SEQUENCE</scope>
    <source>
        <strain evidence="2">CL551</strain>
    </source>
</reference>